<evidence type="ECO:0000256" key="5">
    <source>
        <dbReference type="PROSITE-ProRule" id="PRU00283"/>
    </source>
</evidence>
<dbReference type="PANTHER" id="PTHR21608:SF5">
    <property type="entry name" value="KINESIN FAMILY MEMBER 26AA"/>
    <property type="match status" value="1"/>
</dbReference>
<reference evidence="8" key="2">
    <citation type="submission" date="2025-09" db="UniProtKB">
        <authorList>
            <consortium name="Ensembl"/>
        </authorList>
    </citation>
    <scope>IDENTIFICATION</scope>
</reference>
<reference evidence="8" key="1">
    <citation type="submission" date="2025-08" db="UniProtKB">
        <authorList>
            <consortium name="Ensembl"/>
        </authorList>
    </citation>
    <scope>IDENTIFICATION</scope>
</reference>
<evidence type="ECO:0000256" key="1">
    <source>
        <dbReference type="ARBA" id="ARBA00004245"/>
    </source>
</evidence>
<dbReference type="Proteomes" id="UP000261540">
    <property type="component" value="Unplaced"/>
</dbReference>
<feature type="domain" description="Kinesin motor" evidence="7">
    <location>
        <begin position="161"/>
        <end position="500"/>
    </location>
</feature>
<feature type="region of interest" description="Disordered" evidence="6">
    <location>
        <begin position="1223"/>
        <end position="1259"/>
    </location>
</feature>
<feature type="compositionally biased region" description="Basic and acidic residues" evidence="6">
    <location>
        <begin position="733"/>
        <end position="746"/>
    </location>
</feature>
<dbReference type="SMART" id="SM00129">
    <property type="entry name" value="KISc"/>
    <property type="match status" value="1"/>
</dbReference>
<keyword evidence="2 5" id="KW-0547">Nucleotide-binding</keyword>
<feature type="compositionally biased region" description="Polar residues" evidence="6">
    <location>
        <begin position="1069"/>
        <end position="1083"/>
    </location>
</feature>
<protein>
    <submittedName>
        <fullName evidence="8">Kinesin family member 26Aa</fullName>
    </submittedName>
</protein>
<dbReference type="GO" id="GO:0005524">
    <property type="term" value="F:ATP binding"/>
    <property type="evidence" value="ECO:0007669"/>
    <property type="project" value="UniProtKB-UniRule"/>
</dbReference>
<dbReference type="SUPFAM" id="SSF52540">
    <property type="entry name" value="P-loop containing nucleoside triphosphate hydrolases"/>
    <property type="match status" value="1"/>
</dbReference>
<dbReference type="InterPro" id="IPR036961">
    <property type="entry name" value="Kinesin_motor_dom_sf"/>
</dbReference>
<feature type="compositionally biased region" description="Low complexity" evidence="6">
    <location>
        <begin position="1504"/>
        <end position="1526"/>
    </location>
</feature>
<organism evidence="8 9">
    <name type="scientific">Paramormyrops kingsleyae</name>
    <dbReference type="NCBI Taxonomy" id="1676925"/>
    <lineage>
        <taxon>Eukaryota</taxon>
        <taxon>Metazoa</taxon>
        <taxon>Chordata</taxon>
        <taxon>Craniata</taxon>
        <taxon>Vertebrata</taxon>
        <taxon>Euteleostomi</taxon>
        <taxon>Actinopterygii</taxon>
        <taxon>Neopterygii</taxon>
        <taxon>Teleostei</taxon>
        <taxon>Osteoglossocephala</taxon>
        <taxon>Osteoglossomorpha</taxon>
        <taxon>Osteoglossiformes</taxon>
        <taxon>Mormyridae</taxon>
        <taxon>Paramormyrops</taxon>
    </lineage>
</organism>
<feature type="compositionally biased region" description="Polar residues" evidence="6">
    <location>
        <begin position="1288"/>
        <end position="1303"/>
    </location>
</feature>
<evidence type="ECO:0000259" key="7">
    <source>
        <dbReference type="PROSITE" id="PS50067"/>
    </source>
</evidence>
<dbReference type="STRING" id="1676925.ENSPKIP00000038245"/>
<dbReference type="GeneTree" id="ENSGT00940000159075"/>
<comment type="similarity">
    <text evidence="5">Belongs to the TRAFAC class myosin-kinesin ATPase superfamily. Kinesin family.</text>
</comment>
<feature type="region of interest" description="Disordered" evidence="6">
    <location>
        <begin position="1062"/>
        <end position="1118"/>
    </location>
</feature>
<keyword evidence="4" id="KW-0206">Cytoskeleton</keyword>
<evidence type="ECO:0000313" key="8">
    <source>
        <dbReference type="Ensembl" id="ENSPKIP00000038245.1"/>
    </source>
</evidence>
<keyword evidence="3 5" id="KW-0067">ATP-binding</keyword>
<feature type="region of interest" description="Disordered" evidence="6">
    <location>
        <begin position="628"/>
        <end position="652"/>
    </location>
</feature>
<accession>A0A3B3T6G1</accession>
<feature type="region of interest" description="Disordered" evidence="6">
    <location>
        <begin position="1278"/>
        <end position="1307"/>
    </location>
</feature>
<dbReference type="Pfam" id="PF00225">
    <property type="entry name" value="Kinesin"/>
    <property type="match status" value="1"/>
</dbReference>
<dbReference type="GO" id="GO:0007018">
    <property type="term" value="P:microtubule-based movement"/>
    <property type="evidence" value="ECO:0007669"/>
    <property type="project" value="InterPro"/>
</dbReference>
<dbReference type="PROSITE" id="PS50067">
    <property type="entry name" value="KINESIN_MOTOR_2"/>
    <property type="match status" value="1"/>
</dbReference>
<feature type="compositionally biased region" description="Polar residues" evidence="6">
    <location>
        <begin position="1243"/>
        <end position="1258"/>
    </location>
</feature>
<feature type="compositionally biased region" description="Polar residues" evidence="6">
    <location>
        <begin position="1452"/>
        <end position="1466"/>
    </location>
</feature>
<dbReference type="PANTHER" id="PTHR21608">
    <property type="entry name" value="KINESIN-LIKE PROTEIN CG14535"/>
    <property type="match status" value="1"/>
</dbReference>
<dbReference type="GO" id="GO:0003777">
    <property type="term" value="F:microtubule motor activity"/>
    <property type="evidence" value="ECO:0007669"/>
    <property type="project" value="InterPro"/>
</dbReference>
<evidence type="ECO:0000313" key="9">
    <source>
        <dbReference type="Proteomes" id="UP000261540"/>
    </source>
</evidence>
<name>A0A3B3T6G1_9TELE</name>
<feature type="region of interest" description="Disordered" evidence="6">
    <location>
        <begin position="731"/>
        <end position="783"/>
    </location>
</feature>
<proteinExistence type="inferred from homology"/>
<feature type="binding site" evidence="5">
    <location>
        <begin position="255"/>
        <end position="262"/>
    </location>
    <ligand>
        <name>ATP</name>
        <dbReference type="ChEBI" id="CHEBI:30616"/>
    </ligand>
</feature>
<evidence type="ECO:0000256" key="2">
    <source>
        <dbReference type="ARBA" id="ARBA00022741"/>
    </source>
</evidence>
<keyword evidence="9" id="KW-1185">Reference proteome</keyword>
<dbReference type="InterPro" id="IPR001752">
    <property type="entry name" value="Kinesin_motor_dom"/>
</dbReference>
<dbReference type="InterPro" id="IPR027417">
    <property type="entry name" value="P-loop_NTPase"/>
</dbReference>
<dbReference type="PRINTS" id="PR00380">
    <property type="entry name" value="KINESINHEAVY"/>
</dbReference>
<dbReference type="InterPro" id="IPR027640">
    <property type="entry name" value="Kinesin-like_fam"/>
</dbReference>
<keyword evidence="5" id="KW-0505">Motor protein</keyword>
<dbReference type="Ensembl" id="ENSPKIT00000019236.1">
    <property type="protein sequence ID" value="ENSPKIP00000038245.1"/>
    <property type="gene ID" value="ENSPKIG00000016050.1"/>
</dbReference>
<comment type="subcellular location">
    <subcellularLocation>
        <location evidence="1">Cytoplasm</location>
        <location evidence="1">Cytoskeleton</location>
    </subcellularLocation>
</comment>
<feature type="compositionally biased region" description="Basic residues" evidence="6">
    <location>
        <begin position="1527"/>
        <end position="1544"/>
    </location>
</feature>
<dbReference type="GO" id="GO:0005856">
    <property type="term" value="C:cytoskeleton"/>
    <property type="evidence" value="ECO:0007669"/>
    <property type="project" value="UniProtKB-SubCell"/>
</dbReference>
<dbReference type="Gene3D" id="3.40.850.10">
    <property type="entry name" value="Kinesin motor domain"/>
    <property type="match status" value="1"/>
</dbReference>
<feature type="region of interest" description="Disordered" evidence="6">
    <location>
        <begin position="43"/>
        <end position="72"/>
    </location>
</feature>
<feature type="compositionally biased region" description="Polar residues" evidence="6">
    <location>
        <begin position="1415"/>
        <end position="1437"/>
    </location>
</feature>
<evidence type="ECO:0000256" key="6">
    <source>
        <dbReference type="SAM" id="MobiDB-lite"/>
    </source>
</evidence>
<sequence length="1642" mass="178835">NPEGGSHPSTSTAGCTTLRTAAWSLEASPVCSNPSACGGGCPSGPHAGRPHSELPGSPVWPGNTPPSAHHAAGTVALPSHADLAPFPHIFLTVALCIPCRAAQKLNLSSKRKKSHPPCPHIQGPSLYPTNFRGILQHAPPAVPPHLLRSLVKDKNGPGLGKVKVTVRISPFQGVHDAFESSCILQVDSHRKQLTLYEPSMGARARHGYSVLGATMFNFDAIFTQDMSQADLCSETLTDIIQAVLSGADGCIFCFGHSNLGKSYTMVGGDSSTQGLGIMPCSISWLFTLIARRQEKLGMHFSVHVSAVEISGDEEILTDLLSHMVCEGQADISSKGVHLKEDPVCGSQLLNQSKLQAPSADQAAFFLDSALAARNGDKRHNSHLLFTLYIQQHHLDQATMAGMSGGHSCLHIIDLGSGEMVLNQRQDSQCLSLAAVGNVILALVSGAKHVPYRDSKLTMLLRESLGNVNCHTTMIAHVSTHAEQYSESLYTLQLASRLYHVGRTQPKYSSLTGEGSYEESIILHPAKMRAFHLPNVTLDAKFASMPLYDRNHTSSRQQAYDTVIYVGPGGAVISDRELCENEGPPAFVPIIPSLNRKQVRELPLVEGDRFKCSTFAELQEHLDYMDGRDRPTGCGGNSASQVAPGTESRTTKPVGVAAPSLRANKASLLMSNSQPPGDSVAARGFPLMEQHARPILTCDGAERGLPFGFRLVNTDKDRLQASDSQSVMFKHRIVSHDPEPVVREKIHSNKKRQTPSKQKSPIKSTRPPPVGMSHPSQKTEPRSSLMLNVGHQASHRPVEVSRCFDRDTFRTTVTLQQPVELNGEDELVFTLVEEVPLRGMVEQGHPSGFMSLHSDCSWQALAFHSRPVSIITSINDEYDNYISQVVACGPKTNAVPNFQAKSGSKHPSGRINKDSELKLKNKEVHTSFIALPQPHYVIPDDAFSLDSLFQQEVKISLNDRDLYLIEPNKHSTVSCKPSIGMTKCHYMQVPESTKLSAKGPLVTKANIIHSTQHSNNLQAGLPRKMKPTSLLAQGSNNSDYGLQMHESGSWLLLDNVTDSKRDSGRKFFRNNMNGSSSRKQSMGGSANRARRGQASSASQRVIDGSERSRSKKSKVGGRIPILHPIGTVPIIYKSHSKENQDSSSGSGSLRFSFFEKSANAQKNNMPSKLGYIPVIAPMVNNFEQPTQILMPASALTSVSREAGKSSAFKVSASDKQSDLWYKEHSSSYKSSNPDKTACNRKTQEPTSESEQYHTTQTASKKYYRQASRECKTELCKDNGGALGSHNKPNHSIQKTGIATASSGPTDIPDCQSDTLGSQCKIEQMRGSINPRTVGINGRKIQTMPSSFKPLSSSVKSLVCPSNQNGKLLINETPVPPSGMAFNSLKERATATGAKQAVRAANTRVSELVFGSPRKQFWSSRDGNRSVPNLSDSKSVNSIPPSPYSKITAPRQPQRYSSSHCSDNSSVLSGELPPAMGRTTLFYHSRDSRGSAGSSGYESMMRDSEAMGSTSSTHSSMSESGESSPSHTKSSKLSKKRANGSQRRRLIPAPMPNILSLGRKFTSQRSDHTLPLKTPFEIKVYEIDDMLERLHQGAPDSGTTPLLSYSTMKMVERHWLQIQQPEGQQWRLKEELGELAGTSENWKM</sequence>
<evidence type="ECO:0000256" key="4">
    <source>
        <dbReference type="ARBA" id="ARBA00023212"/>
    </source>
</evidence>
<evidence type="ECO:0000256" key="3">
    <source>
        <dbReference type="ARBA" id="ARBA00022840"/>
    </source>
</evidence>
<dbReference type="GO" id="GO:0008017">
    <property type="term" value="F:microtubule binding"/>
    <property type="evidence" value="ECO:0007669"/>
    <property type="project" value="InterPro"/>
</dbReference>
<feature type="region of interest" description="Disordered" evidence="6">
    <location>
        <begin position="1414"/>
        <end position="1546"/>
    </location>
</feature>
<keyword evidence="4" id="KW-0963">Cytoplasm</keyword>